<accession>A0AAN6S3Z9</accession>
<evidence type="ECO:0000313" key="2">
    <source>
        <dbReference type="EMBL" id="KAK3939620.1"/>
    </source>
</evidence>
<organism evidence="2 3">
    <name type="scientific">Diplogelasinospora grovesii</name>
    <dbReference type="NCBI Taxonomy" id="303347"/>
    <lineage>
        <taxon>Eukaryota</taxon>
        <taxon>Fungi</taxon>
        <taxon>Dikarya</taxon>
        <taxon>Ascomycota</taxon>
        <taxon>Pezizomycotina</taxon>
        <taxon>Sordariomycetes</taxon>
        <taxon>Sordariomycetidae</taxon>
        <taxon>Sordariales</taxon>
        <taxon>Diplogelasinosporaceae</taxon>
        <taxon>Diplogelasinospora</taxon>
    </lineage>
</organism>
<dbReference type="InterPro" id="IPR000073">
    <property type="entry name" value="AB_hydrolase_1"/>
</dbReference>
<reference evidence="3" key="1">
    <citation type="journal article" date="2023" name="Mol. Phylogenet. Evol.">
        <title>Genome-scale phylogeny and comparative genomics of the fungal order Sordariales.</title>
        <authorList>
            <person name="Hensen N."/>
            <person name="Bonometti L."/>
            <person name="Westerberg I."/>
            <person name="Brannstrom I.O."/>
            <person name="Guillou S."/>
            <person name="Cros-Aarteil S."/>
            <person name="Calhoun S."/>
            <person name="Haridas S."/>
            <person name="Kuo A."/>
            <person name="Mondo S."/>
            <person name="Pangilinan J."/>
            <person name="Riley R."/>
            <person name="LaButti K."/>
            <person name="Andreopoulos B."/>
            <person name="Lipzen A."/>
            <person name="Chen C."/>
            <person name="Yan M."/>
            <person name="Daum C."/>
            <person name="Ng V."/>
            <person name="Clum A."/>
            <person name="Steindorff A."/>
            <person name="Ohm R.A."/>
            <person name="Martin F."/>
            <person name="Silar P."/>
            <person name="Natvig D.O."/>
            <person name="Lalanne C."/>
            <person name="Gautier V."/>
            <person name="Ament-Velasquez S.L."/>
            <person name="Kruys A."/>
            <person name="Hutchinson M.I."/>
            <person name="Powell A.J."/>
            <person name="Barry K."/>
            <person name="Miller A.N."/>
            <person name="Grigoriev I.V."/>
            <person name="Debuchy R."/>
            <person name="Gladieux P."/>
            <person name="Hiltunen Thoren M."/>
            <person name="Johannesson H."/>
        </authorList>
    </citation>
    <scope>NUCLEOTIDE SEQUENCE [LARGE SCALE GENOMIC DNA]</scope>
    <source>
        <strain evidence="3">CBS 340.73</strain>
    </source>
</reference>
<evidence type="ECO:0000259" key="1">
    <source>
        <dbReference type="Pfam" id="PF12697"/>
    </source>
</evidence>
<feature type="domain" description="AB hydrolase-1" evidence="1">
    <location>
        <begin position="115"/>
        <end position="232"/>
    </location>
</feature>
<dbReference type="Proteomes" id="UP001303473">
    <property type="component" value="Unassembled WGS sequence"/>
</dbReference>
<dbReference type="InterPro" id="IPR029058">
    <property type="entry name" value="AB_hydrolase_fold"/>
</dbReference>
<dbReference type="EMBL" id="MU853808">
    <property type="protein sequence ID" value="KAK3939620.1"/>
    <property type="molecule type" value="Genomic_DNA"/>
</dbReference>
<dbReference type="SUPFAM" id="SSF53474">
    <property type="entry name" value="alpha/beta-Hydrolases"/>
    <property type="match status" value="1"/>
</dbReference>
<comment type="caution">
    <text evidence="2">The sequence shown here is derived from an EMBL/GenBank/DDBJ whole genome shotgun (WGS) entry which is preliminary data.</text>
</comment>
<dbReference type="Pfam" id="PF12697">
    <property type="entry name" value="Abhydrolase_6"/>
    <property type="match status" value="1"/>
</dbReference>
<gene>
    <name evidence="2" type="ORF">QBC46DRAFT_387424</name>
</gene>
<dbReference type="PANTHER" id="PTHR43433">
    <property type="entry name" value="HYDROLASE, ALPHA/BETA FOLD FAMILY PROTEIN"/>
    <property type="match status" value="1"/>
</dbReference>
<sequence length="436" mass="47889">MILKSCISAPTGSFASSESPDCPDLLILCKQSNDIDSSLSNNLLHRFQFSTMAAVCPESAGDSPSSRAAEYLAQDRFHQRFILPATADHGELQVSYADVGRTPKQGDDGTHYPTILFIPGMFASRYLSVWMHAIAEKLGVRVLIVDRPGMGHSTDVPLRQRVNIWIELVPRLLAHLQIEHVALASHSAGTIYLLNTLVRCRNILHPNRPLVALVAPWVDPAHSQVATMQMAQNLPTSVFGIWHHIPKFVSAGGTAFNKISKLLPSSSGVNAAETPPLERNRQRIESDYGLPLELQKELQTLTLRSMFSENMVGADSEALQCLRKGPAGLWGDCEDYALFVRKLAELERSRRADEGGGNREKLRISAYFAESDAMIGKRGQSYMEDCWKGSGGDEFQDVLKFTTATISETDHDSVVQSVEVLKQIFLSASGATPASL</sequence>
<evidence type="ECO:0000313" key="3">
    <source>
        <dbReference type="Proteomes" id="UP001303473"/>
    </source>
</evidence>
<dbReference type="InterPro" id="IPR050471">
    <property type="entry name" value="AB_hydrolase"/>
</dbReference>
<dbReference type="Gene3D" id="3.40.50.1820">
    <property type="entry name" value="alpha/beta hydrolase"/>
    <property type="match status" value="1"/>
</dbReference>
<protein>
    <recommendedName>
        <fullName evidence="1">AB hydrolase-1 domain-containing protein</fullName>
    </recommendedName>
</protein>
<dbReference type="PANTHER" id="PTHR43433:SF10">
    <property type="entry name" value="AB HYDROLASE-1 DOMAIN-CONTAINING PROTEIN"/>
    <property type="match status" value="1"/>
</dbReference>
<keyword evidence="3" id="KW-1185">Reference proteome</keyword>
<dbReference type="AlphaFoldDB" id="A0AAN6S3Z9"/>
<name>A0AAN6S3Z9_9PEZI</name>
<proteinExistence type="predicted"/>